<dbReference type="PANTHER" id="PTHR47089:SF1">
    <property type="entry name" value="GUANOSINE ABC TRANSPORTER PERMEASE PROTEIN NUPP"/>
    <property type="match status" value="1"/>
</dbReference>
<feature type="compositionally biased region" description="Basic and acidic residues" evidence="6">
    <location>
        <begin position="1"/>
        <end position="12"/>
    </location>
</feature>
<dbReference type="CDD" id="cd06580">
    <property type="entry name" value="TM_PBP1_transp_TpRbsC_like"/>
    <property type="match status" value="1"/>
</dbReference>
<feature type="transmembrane region" description="Helical" evidence="7">
    <location>
        <begin position="160"/>
        <end position="181"/>
    </location>
</feature>
<feature type="transmembrane region" description="Helical" evidence="7">
    <location>
        <begin position="58"/>
        <end position="83"/>
    </location>
</feature>
<feature type="transmembrane region" description="Helical" evidence="7">
    <location>
        <begin position="103"/>
        <end position="125"/>
    </location>
</feature>
<evidence type="ECO:0000256" key="3">
    <source>
        <dbReference type="ARBA" id="ARBA00022692"/>
    </source>
</evidence>
<name>A0ABZ1WC60_9ACTN</name>
<dbReference type="RefSeq" id="WP_329495362.1">
    <property type="nucleotide sequence ID" value="NZ_CP108460.1"/>
</dbReference>
<keyword evidence="4 7" id="KW-1133">Transmembrane helix</keyword>
<evidence type="ECO:0000256" key="4">
    <source>
        <dbReference type="ARBA" id="ARBA00022989"/>
    </source>
</evidence>
<dbReference type="InterPro" id="IPR001851">
    <property type="entry name" value="ABC_transp_permease"/>
</dbReference>
<sequence length="423" mass="43594">MTSSHSADDGKPADGTSAEGAFADGPPSEGSSGAPGQGGAPAPAPAKPTAKRFDGERIALSLAAPVLAVLLSLVICSILLLVSGKNPLDAFDVMLTYGTKSDGQVLTLNRATVFYLAAAAAAFGFRMNLFNIGVDGQYRLAALFAAYVGGQVDLPAVIQIPLLLVTAMLVGGLWASIAGLLKVYRGVSEVISTIMLNAIASAVVGLLLVPGIFAPEKGTTTNSIQTNPVSASSHFFSIETAGGTLWGFIVIAVIVGVAFQFTLNRTRFGFDLRATGRSESAATASGVNVKRMVLISMAVSGALAGLIGLPDLLQNSYSYGQSFQGGIGFTGIAVALLGRNSPIGMVFSALLFAFLEVSGTQLPLPQNGAFPFEIVQVMQGTIVICVVVAYELVRRYGLKRQQQKVGAELAALAASTAKKEVSA</sequence>
<feature type="compositionally biased region" description="Low complexity" evidence="6">
    <location>
        <begin position="23"/>
        <end position="32"/>
    </location>
</feature>
<feature type="transmembrane region" description="Helical" evidence="7">
    <location>
        <begin position="344"/>
        <end position="362"/>
    </location>
</feature>
<evidence type="ECO:0000256" key="6">
    <source>
        <dbReference type="SAM" id="MobiDB-lite"/>
    </source>
</evidence>
<evidence type="ECO:0000313" key="9">
    <source>
        <dbReference type="Proteomes" id="UP001432014"/>
    </source>
</evidence>
<evidence type="ECO:0000256" key="1">
    <source>
        <dbReference type="ARBA" id="ARBA00004651"/>
    </source>
</evidence>
<keyword evidence="5 7" id="KW-0472">Membrane</keyword>
<dbReference type="PANTHER" id="PTHR47089">
    <property type="entry name" value="ABC TRANSPORTER, PERMEASE PROTEIN"/>
    <property type="match status" value="1"/>
</dbReference>
<evidence type="ECO:0000256" key="5">
    <source>
        <dbReference type="ARBA" id="ARBA00023136"/>
    </source>
</evidence>
<accession>A0ABZ1WC60</accession>
<keyword evidence="9" id="KW-1185">Reference proteome</keyword>
<keyword evidence="2" id="KW-1003">Cell membrane</keyword>
<proteinExistence type="predicted"/>
<dbReference type="Proteomes" id="UP001432014">
    <property type="component" value="Chromosome"/>
</dbReference>
<dbReference type="EMBL" id="CP108482">
    <property type="protein sequence ID" value="WUS58451.1"/>
    <property type="molecule type" value="Genomic_DNA"/>
</dbReference>
<evidence type="ECO:0000313" key="8">
    <source>
        <dbReference type="EMBL" id="WUS58451.1"/>
    </source>
</evidence>
<evidence type="ECO:0000256" key="7">
    <source>
        <dbReference type="SAM" id="Phobius"/>
    </source>
</evidence>
<gene>
    <name evidence="8" type="ORF">OG469_24815</name>
</gene>
<evidence type="ECO:0000256" key="2">
    <source>
        <dbReference type="ARBA" id="ARBA00022475"/>
    </source>
</evidence>
<feature type="transmembrane region" description="Helical" evidence="7">
    <location>
        <begin position="374"/>
        <end position="393"/>
    </location>
</feature>
<comment type="subcellular location">
    <subcellularLocation>
        <location evidence="1">Cell membrane</location>
        <topology evidence="1">Multi-pass membrane protein</topology>
    </subcellularLocation>
</comment>
<feature type="transmembrane region" description="Helical" evidence="7">
    <location>
        <begin position="193"/>
        <end position="213"/>
    </location>
</feature>
<feature type="transmembrane region" description="Helical" evidence="7">
    <location>
        <begin position="293"/>
        <end position="313"/>
    </location>
</feature>
<dbReference type="Pfam" id="PF02653">
    <property type="entry name" value="BPD_transp_2"/>
    <property type="match status" value="1"/>
</dbReference>
<feature type="transmembrane region" description="Helical" evidence="7">
    <location>
        <begin position="319"/>
        <end position="337"/>
    </location>
</feature>
<organism evidence="8 9">
    <name type="scientific">Kitasatospora herbaricolor</name>
    <dbReference type="NCBI Taxonomy" id="68217"/>
    <lineage>
        <taxon>Bacteria</taxon>
        <taxon>Bacillati</taxon>
        <taxon>Actinomycetota</taxon>
        <taxon>Actinomycetes</taxon>
        <taxon>Kitasatosporales</taxon>
        <taxon>Streptomycetaceae</taxon>
        <taxon>Kitasatospora</taxon>
    </lineage>
</organism>
<feature type="region of interest" description="Disordered" evidence="6">
    <location>
        <begin position="1"/>
        <end position="49"/>
    </location>
</feature>
<feature type="transmembrane region" description="Helical" evidence="7">
    <location>
        <begin position="245"/>
        <end position="263"/>
    </location>
</feature>
<protein>
    <submittedName>
        <fullName evidence="8">ABC transporter permease</fullName>
    </submittedName>
</protein>
<keyword evidence="3 7" id="KW-0812">Transmembrane</keyword>
<reference evidence="8 9" key="1">
    <citation type="submission" date="2022-10" db="EMBL/GenBank/DDBJ databases">
        <title>The complete genomes of actinobacterial strains from the NBC collection.</title>
        <authorList>
            <person name="Joergensen T.S."/>
            <person name="Alvarez Arevalo M."/>
            <person name="Sterndorff E.B."/>
            <person name="Faurdal D."/>
            <person name="Vuksanovic O."/>
            <person name="Mourched A.-S."/>
            <person name="Charusanti P."/>
            <person name="Shaw S."/>
            <person name="Blin K."/>
            <person name="Weber T."/>
        </authorList>
    </citation>
    <scope>NUCLEOTIDE SEQUENCE [LARGE SCALE GENOMIC DNA]</scope>
    <source>
        <strain evidence="8 9">NBC_01247</strain>
    </source>
</reference>